<evidence type="ECO:0000313" key="2">
    <source>
        <dbReference type="EMBL" id="KAI1703017.1"/>
    </source>
</evidence>
<comment type="caution">
    <text evidence="2">The sequence shown here is derived from an EMBL/GenBank/DDBJ whole genome shotgun (WGS) entry which is preliminary data.</text>
</comment>
<dbReference type="EMBL" id="JAKKPZ010000089">
    <property type="protein sequence ID" value="KAI1703017.1"/>
    <property type="molecule type" value="Genomic_DNA"/>
</dbReference>
<protein>
    <submittedName>
        <fullName evidence="2">Uncharacterized protein</fullName>
    </submittedName>
</protein>
<sequence length="190" mass="20380">MASSKYKITDGTPMTNPIMNGVSGDEASTAPNAIRRVESSEPDPGGAWEDMASRNPGNPGFGAWANFSRSAWIGPSDTSIDSTQRAKQNEPLFSPISAERGKIWLPEILEILDLARGPTFHAPLGSGRPDLGGAWEDMASRNPGNPGFGAWANFSRSARIGPSDTSIDSTQRAKQNEPLLSPIPAERRKF</sequence>
<organism evidence="2 3">
    <name type="scientific">Ditylenchus destructor</name>
    <dbReference type="NCBI Taxonomy" id="166010"/>
    <lineage>
        <taxon>Eukaryota</taxon>
        <taxon>Metazoa</taxon>
        <taxon>Ecdysozoa</taxon>
        <taxon>Nematoda</taxon>
        <taxon>Chromadorea</taxon>
        <taxon>Rhabditida</taxon>
        <taxon>Tylenchina</taxon>
        <taxon>Tylenchomorpha</taxon>
        <taxon>Sphaerularioidea</taxon>
        <taxon>Anguinidae</taxon>
        <taxon>Anguininae</taxon>
        <taxon>Ditylenchus</taxon>
    </lineage>
</organism>
<evidence type="ECO:0000256" key="1">
    <source>
        <dbReference type="SAM" id="MobiDB-lite"/>
    </source>
</evidence>
<keyword evidence="3" id="KW-1185">Reference proteome</keyword>
<dbReference type="AlphaFoldDB" id="A0AAD4MPZ3"/>
<gene>
    <name evidence="2" type="ORF">DdX_15170</name>
</gene>
<feature type="compositionally biased region" description="Polar residues" evidence="1">
    <location>
        <begin position="163"/>
        <end position="173"/>
    </location>
</feature>
<evidence type="ECO:0000313" key="3">
    <source>
        <dbReference type="Proteomes" id="UP001201812"/>
    </source>
</evidence>
<accession>A0AAD4MPZ3</accession>
<dbReference type="Proteomes" id="UP001201812">
    <property type="component" value="Unassembled WGS sequence"/>
</dbReference>
<proteinExistence type="predicted"/>
<reference evidence="2" key="1">
    <citation type="submission" date="2022-01" db="EMBL/GenBank/DDBJ databases">
        <title>Genome Sequence Resource for Two Populations of Ditylenchus destructor, the Migratory Endoparasitic Phytonematode.</title>
        <authorList>
            <person name="Zhang H."/>
            <person name="Lin R."/>
            <person name="Xie B."/>
        </authorList>
    </citation>
    <scope>NUCLEOTIDE SEQUENCE</scope>
    <source>
        <strain evidence="2">BazhouSP</strain>
    </source>
</reference>
<feature type="region of interest" description="Disordered" evidence="1">
    <location>
        <begin position="1"/>
        <end position="62"/>
    </location>
</feature>
<name>A0AAD4MPZ3_9BILA</name>
<feature type="region of interest" description="Disordered" evidence="1">
    <location>
        <begin position="135"/>
        <end position="190"/>
    </location>
</feature>